<feature type="region of interest" description="Disordered" evidence="1">
    <location>
        <begin position="225"/>
        <end position="264"/>
    </location>
</feature>
<comment type="caution">
    <text evidence="2">The sequence shown here is derived from an EMBL/GenBank/DDBJ whole genome shotgun (WGS) entry which is preliminary data.</text>
</comment>
<accession>A0AA39NNU0</accession>
<organism evidence="2 3">
    <name type="scientific">Armillaria tabescens</name>
    <name type="common">Ringless honey mushroom</name>
    <name type="synonym">Agaricus tabescens</name>
    <dbReference type="NCBI Taxonomy" id="1929756"/>
    <lineage>
        <taxon>Eukaryota</taxon>
        <taxon>Fungi</taxon>
        <taxon>Dikarya</taxon>
        <taxon>Basidiomycota</taxon>
        <taxon>Agaricomycotina</taxon>
        <taxon>Agaricomycetes</taxon>
        <taxon>Agaricomycetidae</taxon>
        <taxon>Agaricales</taxon>
        <taxon>Marasmiineae</taxon>
        <taxon>Physalacriaceae</taxon>
        <taxon>Desarmillaria</taxon>
    </lineage>
</organism>
<dbReference type="GeneID" id="85352587"/>
<gene>
    <name evidence="2" type="ORF">EV420DRAFT_1472291</name>
</gene>
<reference evidence="2" key="1">
    <citation type="submission" date="2023-06" db="EMBL/GenBank/DDBJ databases">
        <authorList>
            <consortium name="Lawrence Berkeley National Laboratory"/>
            <person name="Ahrendt S."/>
            <person name="Sahu N."/>
            <person name="Indic B."/>
            <person name="Wong-Bajracharya J."/>
            <person name="Merenyi Z."/>
            <person name="Ke H.-M."/>
            <person name="Monk M."/>
            <person name="Kocsube S."/>
            <person name="Drula E."/>
            <person name="Lipzen A."/>
            <person name="Balint B."/>
            <person name="Henrissat B."/>
            <person name="Andreopoulos B."/>
            <person name="Martin F.M."/>
            <person name="Harder C.B."/>
            <person name="Rigling D."/>
            <person name="Ford K.L."/>
            <person name="Foster G.D."/>
            <person name="Pangilinan J."/>
            <person name="Papanicolaou A."/>
            <person name="Barry K."/>
            <person name="LaButti K."/>
            <person name="Viragh M."/>
            <person name="Koriabine M."/>
            <person name="Yan M."/>
            <person name="Riley R."/>
            <person name="Champramary S."/>
            <person name="Plett K.L."/>
            <person name="Tsai I.J."/>
            <person name="Slot J."/>
            <person name="Sipos G."/>
            <person name="Plett J."/>
            <person name="Nagy L.G."/>
            <person name="Grigoriev I.V."/>
        </authorList>
    </citation>
    <scope>NUCLEOTIDE SEQUENCE</scope>
    <source>
        <strain evidence="2">CCBAS 213</strain>
    </source>
</reference>
<keyword evidence="3" id="KW-1185">Reference proteome</keyword>
<sequence length="310" mass="34577">MTQVGSILRLFKGVPCDYDDYYCYYSGLRDLSLKYRGFRLKNGMAIVTHATEKEMGSGTVFERTFIDEQPIAEADGGHSEDVMMRGVEGHFGGVGSKDTEKVGGAFCGCIGGERHGIGWGDRRVFGGSARCEEGQRVKQTHTILRDDLVLRKEGRHLRESDLRMLSELGREQNASDQANRGLKKLDVPPANEISKSRGRRSTSSQELIPKLYFYISAKLLPVKEESQTKWRVHTSRQTNPRSSPPSSEPSDKQRRKVGVGSGEYGKTSLQVGILSQGSDRMYRKHYGTQSSIHQQAHIPSVGSHRALRNV</sequence>
<dbReference type="Proteomes" id="UP001175211">
    <property type="component" value="Unassembled WGS sequence"/>
</dbReference>
<feature type="region of interest" description="Disordered" evidence="1">
    <location>
        <begin position="169"/>
        <end position="202"/>
    </location>
</feature>
<name>A0AA39NNU0_ARMTA</name>
<dbReference type="EMBL" id="JAUEPS010000001">
    <property type="protein sequence ID" value="KAK0468980.1"/>
    <property type="molecule type" value="Genomic_DNA"/>
</dbReference>
<evidence type="ECO:0000313" key="3">
    <source>
        <dbReference type="Proteomes" id="UP001175211"/>
    </source>
</evidence>
<evidence type="ECO:0000256" key="1">
    <source>
        <dbReference type="SAM" id="MobiDB-lite"/>
    </source>
</evidence>
<proteinExistence type="predicted"/>
<evidence type="ECO:0000313" key="2">
    <source>
        <dbReference type="EMBL" id="KAK0468980.1"/>
    </source>
</evidence>
<dbReference type="AlphaFoldDB" id="A0AA39NNU0"/>
<dbReference type="RefSeq" id="XP_060338773.1">
    <property type="nucleotide sequence ID" value="XM_060469039.1"/>
</dbReference>
<protein>
    <submittedName>
        <fullName evidence="2">Uncharacterized protein</fullName>
    </submittedName>
</protein>
<feature type="region of interest" description="Disordered" evidence="1">
    <location>
        <begin position="287"/>
        <end position="310"/>
    </location>
</feature>